<dbReference type="PANTHER" id="PTHR43065:SF46">
    <property type="entry name" value="C4-DICARBOXYLATE TRANSPORT SENSOR PROTEIN DCTB"/>
    <property type="match status" value="1"/>
</dbReference>
<dbReference type="SUPFAM" id="SSF55874">
    <property type="entry name" value="ATPase domain of HSP90 chaperone/DNA topoisomerase II/histidine kinase"/>
    <property type="match status" value="1"/>
</dbReference>
<keyword evidence="9" id="KW-0472">Membrane</keyword>
<dbReference type="Pfam" id="PF00512">
    <property type="entry name" value="HisKA"/>
    <property type="match status" value="1"/>
</dbReference>
<organism evidence="11 12">
    <name type="scientific">Anaerosporomusa subterranea</name>
    <dbReference type="NCBI Taxonomy" id="1794912"/>
    <lineage>
        <taxon>Bacteria</taxon>
        <taxon>Bacillati</taxon>
        <taxon>Bacillota</taxon>
        <taxon>Negativicutes</taxon>
        <taxon>Acetonemataceae</taxon>
        <taxon>Anaerosporomusa</taxon>
    </lineage>
</organism>
<evidence type="ECO:0000313" key="12">
    <source>
        <dbReference type="Proteomes" id="UP000076268"/>
    </source>
</evidence>
<dbReference type="GO" id="GO:0005524">
    <property type="term" value="F:ATP binding"/>
    <property type="evidence" value="ECO:0007669"/>
    <property type="project" value="UniProtKB-KW"/>
</dbReference>
<evidence type="ECO:0000259" key="10">
    <source>
        <dbReference type="PROSITE" id="PS50109"/>
    </source>
</evidence>
<dbReference type="SMART" id="SM00387">
    <property type="entry name" value="HATPase_c"/>
    <property type="match status" value="1"/>
</dbReference>
<protein>
    <recommendedName>
        <fullName evidence="2">histidine kinase</fullName>
        <ecNumber evidence="2">2.7.13.3</ecNumber>
    </recommendedName>
</protein>
<sequence length="611" mass="69321">MPMIYSIRICRLFLLLLLLIVTSIQCSYAEKVEQAKKVLILYSQSQDFPSHRQFEETFMNRLEHLVNAKVELSYEYLEMAKYSSNPAYTGNLTQFLREKYVMHQPDLVITYRYPAAKFIVQYGERIFPGVPAILTMDEAEGVINTNLPLNYKAVIGIYDRKKAVNLILQAQPSTEKIYVVIGNAESEKKTLAEFSKEAASFAGQVQFIYINQLSVPQMLETIKTIDGNSVILYFSFMRDWSGNAFIASEVLQRIYREARVPIYGTYLRYLNEGAVGGYMASGKILAQKAVEVGHDALDGHIDSYPRVEKTLAAEYAFNWKELKRWGIDEARLPVGSKIEFRQRTAWESYRWYIVSGIFIVLLEAVLILGLIASRIKQRRTEVENQKLEAELAQLDRINLVGQMAAGIGHEIRNPMTTVRGYLQMFQRKGEFTNYQGQIDTMIEELDRANSIITEFLSLAKNKAVKMKLGNLNQVVLALFPLLQADAFRRGHQLYAEYGTIPDSEFDEKEIRQLILNLANNAFEAMENSGEVTIRTYMENERIVLAVRDTGTGISQDVLTKLGIPFVTTKEKGTGLGLPVCYRIAERHGAKISVDTGCQGTTFSVSFLLTNA</sequence>
<keyword evidence="9" id="KW-0812">Transmembrane</keyword>
<evidence type="ECO:0000256" key="5">
    <source>
        <dbReference type="ARBA" id="ARBA00022741"/>
    </source>
</evidence>
<evidence type="ECO:0000256" key="6">
    <source>
        <dbReference type="ARBA" id="ARBA00022777"/>
    </source>
</evidence>
<keyword evidence="7" id="KW-0067">ATP-binding</keyword>
<dbReference type="Proteomes" id="UP000076268">
    <property type="component" value="Unassembled WGS sequence"/>
</dbReference>
<dbReference type="CDD" id="cd00082">
    <property type="entry name" value="HisKA"/>
    <property type="match status" value="1"/>
</dbReference>
<feature type="domain" description="Histidine kinase" evidence="10">
    <location>
        <begin position="406"/>
        <end position="610"/>
    </location>
</feature>
<evidence type="ECO:0000256" key="3">
    <source>
        <dbReference type="ARBA" id="ARBA00022553"/>
    </source>
</evidence>
<evidence type="ECO:0000256" key="8">
    <source>
        <dbReference type="ARBA" id="ARBA00023012"/>
    </source>
</evidence>
<dbReference type="InterPro" id="IPR036890">
    <property type="entry name" value="HATPase_C_sf"/>
</dbReference>
<keyword evidence="6" id="KW-0418">Kinase</keyword>
<evidence type="ECO:0000256" key="9">
    <source>
        <dbReference type="SAM" id="Phobius"/>
    </source>
</evidence>
<proteinExistence type="predicted"/>
<dbReference type="STRING" id="1794912.AXX12_10835"/>
<dbReference type="InterPro" id="IPR005467">
    <property type="entry name" value="His_kinase_dom"/>
</dbReference>
<keyword evidence="9" id="KW-1133">Transmembrane helix</keyword>
<dbReference type="Gene3D" id="3.40.50.2300">
    <property type="match status" value="2"/>
</dbReference>
<dbReference type="SMART" id="SM00388">
    <property type="entry name" value="HisKA"/>
    <property type="match status" value="1"/>
</dbReference>
<gene>
    <name evidence="11" type="ORF">AXX12_10835</name>
</gene>
<name>A0A154BP77_ANASB</name>
<dbReference type="InterPro" id="IPR003594">
    <property type="entry name" value="HATPase_dom"/>
</dbReference>
<dbReference type="PANTHER" id="PTHR43065">
    <property type="entry name" value="SENSOR HISTIDINE KINASE"/>
    <property type="match status" value="1"/>
</dbReference>
<reference evidence="11 12" key="1">
    <citation type="submission" date="2016-02" db="EMBL/GenBank/DDBJ databases">
        <title>Anaerosporomusa subterraneum gen. nov., sp. nov., a spore-forming obligate anaerobe isolated from saprolite.</title>
        <authorList>
            <person name="Choi J.K."/>
            <person name="Shah M."/>
            <person name="Yee N."/>
        </authorList>
    </citation>
    <scope>NUCLEOTIDE SEQUENCE [LARGE SCALE GENOMIC DNA]</scope>
    <source>
        <strain evidence="11 12">RU4</strain>
    </source>
</reference>
<dbReference type="InterPro" id="IPR004358">
    <property type="entry name" value="Sig_transdc_His_kin-like_C"/>
</dbReference>
<evidence type="ECO:0000256" key="4">
    <source>
        <dbReference type="ARBA" id="ARBA00022679"/>
    </source>
</evidence>
<dbReference type="InterPro" id="IPR003661">
    <property type="entry name" value="HisK_dim/P_dom"/>
</dbReference>
<dbReference type="GO" id="GO:0000155">
    <property type="term" value="F:phosphorelay sensor kinase activity"/>
    <property type="evidence" value="ECO:0007669"/>
    <property type="project" value="InterPro"/>
</dbReference>
<keyword evidence="8" id="KW-0902">Two-component regulatory system</keyword>
<keyword evidence="3" id="KW-0597">Phosphoprotein</keyword>
<dbReference type="SUPFAM" id="SSF47384">
    <property type="entry name" value="Homodimeric domain of signal transducing histidine kinase"/>
    <property type="match status" value="1"/>
</dbReference>
<dbReference type="EMBL" id="LSGP01000020">
    <property type="protein sequence ID" value="KYZ75699.1"/>
    <property type="molecule type" value="Genomic_DNA"/>
</dbReference>
<dbReference type="Gene3D" id="3.30.565.10">
    <property type="entry name" value="Histidine kinase-like ATPase, C-terminal domain"/>
    <property type="match status" value="1"/>
</dbReference>
<evidence type="ECO:0000256" key="2">
    <source>
        <dbReference type="ARBA" id="ARBA00012438"/>
    </source>
</evidence>
<dbReference type="EC" id="2.7.13.3" evidence="2"/>
<accession>A0A154BP77</accession>
<dbReference type="Gene3D" id="1.10.287.130">
    <property type="match status" value="1"/>
</dbReference>
<feature type="transmembrane region" description="Helical" evidence="9">
    <location>
        <begin position="349"/>
        <end position="371"/>
    </location>
</feature>
<dbReference type="PRINTS" id="PR00344">
    <property type="entry name" value="BCTRLSENSOR"/>
</dbReference>
<dbReference type="AlphaFoldDB" id="A0A154BP77"/>
<comment type="catalytic activity">
    <reaction evidence="1">
        <text>ATP + protein L-histidine = ADP + protein N-phospho-L-histidine.</text>
        <dbReference type="EC" id="2.7.13.3"/>
    </reaction>
</comment>
<dbReference type="Pfam" id="PF02518">
    <property type="entry name" value="HATPase_c"/>
    <property type="match status" value="1"/>
</dbReference>
<keyword evidence="12" id="KW-1185">Reference proteome</keyword>
<evidence type="ECO:0000256" key="7">
    <source>
        <dbReference type="ARBA" id="ARBA00022840"/>
    </source>
</evidence>
<evidence type="ECO:0000313" key="11">
    <source>
        <dbReference type="EMBL" id="KYZ75699.1"/>
    </source>
</evidence>
<dbReference type="InterPro" id="IPR036097">
    <property type="entry name" value="HisK_dim/P_sf"/>
</dbReference>
<comment type="caution">
    <text evidence="11">The sequence shown here is derived from an EMBL/GenBank/DDBJ whole genome shotgun (WGS) entry which is preliminary data.</text>
</comment>
<keyword evidence="4" id="KW-0808">Transferase</keyword>
<evidence type="ECO:0000256" key="1">
    <source>
        <dbReference type="ARBA" id="ARBA00000085"/>
    </source>
</evidence>
<keyword evidence="5" id="KW-0547">Nucleotide-binding</keyword>
<dbReference type="PROSITE" id="PS50109">
    <property type="entry name" value="HIS_KIN"/>
    <property type="match status" value="1"/>
</dbReference>